<proteinExistence type="predicted"/>
<protein>
    <submittedName>
        <fullName evidence="3">M23 family metallopeptidase</fullName>
    </submittedName>
    <submittedName>
        <fullName evidence="2">M23 family peptidase</fullName>
    </submittedName>
</protein>
<dbReference type="EMBL" id="DABBJX010000066">
    <property type="protein sequence ID" value="HAH4527020.1"/>
    <property type="molecule type" value="Genomic_DNA"/>
</dbReference>
<organism evidence="2">
    <name type="scientific">Escherichia coli</name>
    <dbReference type="NCBI Taxonomy" id="562"/>
    <lineage>
        <taxon>Bacteria</taxon>
        <taxon>Pseudomonadati</taxon>
        <taxon>Pseudomonadota</taxon>
        <taxon>Gammaproteobacteria</taxon>
        <taxon>Enterobacterales</taxon>
        <taxon>Enterobacteriaceae</taxon>
        <taxon>Escherichia</taxon>
    </lineage>
</organism>
<dbReference type="EMBL" id="ABONVU020000048">
    <property type="protein sequence ID" value="EMJ5257006.1"/>
    <property type="molecule type" value="Genomic_DNA"/>
</dbReference>
<dbReference type="EMBL" id="CP107128">
    <property type="protein sequence ID" value="WLM94807.1"/>
    <property type="molecule type" value="Genomic_DNA"/>
</dbReference>
<dbReference type="Proteomes" id="UP001180189">
    <property type="component" value="Chromosome"/>
</dbReference>
<dbReference type="InterPro" id="IPR011055">
    <property type="entry name" value="Dup_hybrid_motif"/>
</dbReference>
<evidence type="ECO:0000313" key="2">
    <source>
        <dbReference type="EMBL" id="HAH4527020.1"/>
    </source>
</evidence>
<dbReference type="Proteomes" id="UP001285616">
    <property type="component" value="Unassembled WGS sequence"/>
</dbReference>
<dbReference type="RefSeq" id="WP_000587242.1">
    <property type="nucleotide sequence ID" value="NZ_AP018784.2"/>
</dbReference>
<dbReference type="SUPFAM" id="SSF53955">
    <property type="entry name" value="Lysozyme-like"/>
    <property type="match status" value="1"/>
</dbReference>
<dbReference type="AlphaFoldDB" id="A0A061KGL4"/>
<dbReference type="CDD" id="cd12797">
    <property type="entry name" value="M23_peptidase"/>
    <property type="match status" value="1"/>
</dbReference>
<name>A0A061KGL4_ECOLX</name>
<gene>
    <name evidence="2" type="ORF">GRC73_24050</name>
    <name evidence="3" type="ORF">OGM49_19270</name>
    <name evidence="1" type="ORF">R8O40_005387</name>
</gene>
<reference evidence="3" key="3">
    <citation type="journal article" date="2023" name="Microorganisms">
        <title>Comparative Genomic Analysis of ST131 Subclade C2 of ESBL-Producing E. coli Isolates from Patients with Recurrent and Sporadic Urinary Tract Infections.</title>
        <authorList>
            <person name="Jaen-Luchoro D."/>
            <person name="Kahnamouei A."/>
            <person name="Yazdanshenas S."/>
            <person name="Lindblom A."/>
            <person name="Samuelsson E."/>
            <person name="Ahren C."/>
            <person name="Karami N."/>
        </authorList>
    </citation>
    <scope>NUCLEOTIDE SEQUENCE</scope>
    <source>
        <strain evidence="3">S7</strain>
    </source>
</reference>
<dbReference type="Gene3D" id="2.70.70.10">
    <property type="entry name" value="Glucose Permease (Domain IIA)"/>
    <property type="match status" value="1"/>
</dbReference>
<dbReference type="Gene3D" id="1.10.530.10">
    <property type="match status" value="1"/>
</dbReference>
<accession>A0A061KGL4</accession>
<reference evidence="2" key="2">
    <citation type="submission" date="2019-12" db="EMBL/GenBank/DDBJ databases">
        <authorList>
            <consortium name="NCBI Pathogen Detection Project"/>
        </authorList>
    </citation>
    <scope>NUCLEOTIDE SEQUENCE</scope>
    <source>
        <strain evidence="2">EC00763</strain>
    </source>
</reference>
<dbReference type="SUPFAM" id="SSF51261">
    <property type="entry name" value="Duplicated hybrid motif"/>
    <property type="match status" value="1"/>
</dbReference>
<reference evidence="2" key="1">
    <citation type="journal article" date="2018" name="Genome Biol.">
        <title>SKESA: strategic k-mer extension for scrupulous assemblies.</title>
        <authorList>
            <person name="Souvorov A."/>
            <person name="Agarwala R."/>
            <person name="Lipman D.J."/>
        </authorList>
    </citation>
    <scope>NUCLEOTIDE SEQUENCE [LARGE SCALE GENOMIC DNA]</scope>
    <source>
        <strain evidence="2">EC00763</strain>
    </source>
</reference>
<reference evidence="1" key="4">
    <citation type="submission" date="2024-02" db="EMBL/GenBank/DDBJ databases">
        <authorList>
            <consortium name="Clinical and Environmental Microbiology Branch: Whole genome sequencing antimicrobial resistance pathogens in the healthcare setting"/>
        </authorList>
    </citation>
    <scope>NUCLEOTIDE SEQUENCE</scope>
    <source>
        <strain evidence="1">1924188</strain>
    </source>
</reference>
<sequence>MIISPPFIRAKNNNENDAHWIERMMPVEPDRDYPINYGGSWHGGIHVRHTNSDRQPEYVRAIADGVVVSIRNPSDQAACSLPPLNYNGSTDDGYVLLRHETEIGTGEDGNIVYYSLYMHLEKIEEGISEGNKVYRKSSLGMPGHVDGDRGLHFQIFCDDDNLRKITGRTTPEMDVSRHGRTDVVYGDIYFYLPPGTRFYRSAPENNAVDNTGEVFQSTEPLVVTMCFDTGHCIMTTRRANPVIPSRYDIVGEVLTDADGTDYEYNLYSAALRLYPQSPSAGFELLRFGRVINTEHETLIPANAPLWRTVSYPGGQGVINLAADVVTKFSDGDFPHWSGWRLVDDDADSNSQCNSVILRGGGFTDFRQMICHFPLEWCNTGIEARYGWLKEGVIQERQENEANSDLSLGTDYYRPNNVEYNTTGDSHGESPQSAISEMPDLSYEQSNAYENAVRVLLLGEEDWQTLVKHIKALCFDTSSIAEGRVWHFNPGEFIKHFRKCGWVDKAILKRIFASGTNDRDRAVIEQKVDIYGTAINIVMNKYIMNSPLRRAHFLGQGAVESSRLRSMQEKSQYQTVDENGRPVGGGIVPDSLRDENSDLGHWYGAIETEVDGYFSGVKYNSGGGRIAGSYDWILGNCDTEDAQKFRGRGFKQLTGRSNYAEYWVYRAWIDTNSFTAKWWEDPLWRLHDRRRLTRIPANIEEPHRVTRSEYNCIDTGGFFIVKTVDRRGTRSSITRAMDQDSEVIHLNNTTIDTTDEQTIRSVSRAINGGENGLPDRITFTRAAKKVLI</sequence>
<evidence type="ECO:0000313" key="3">
    <source>
        <dbReference type="EMBL" id="WLM94807.1"/>
    </source>
</evidence>
<dbReference type="InterPro" id="IPR023346">
    <property type="entry name" value="Lysozyme-like_dom_sf"/>
</dbReference>
<evidence type="ECO:0000313" key="1">
    <source>
        <dbReference type="EMBL" id="EMJ5257006.1"/>
    </source>
</evidence>